<gene>
    <name evidence="1" type="ORF">Q764_09520</name>
</gene>
<comment type="caution">
    <text evidence="1">The sequence shown here is derived from an EMBL/GenBank/DDBJ whole genome shotgun (WGS) entry which is preliminary data.</text>
</comment>
<dbReference type="OrthoDB" id="1115230at2"/>
<dbReference type="STRING" id="1121899.GCA_000430025_02193"/>
<evidence type="ECO:0000313" key="2">
    <source>
        <dbReference type="Proteomes" id="UP000030121"/>
    </source>
</evidence>
<name>A0A0A2MBY3_9FLAO</name>
<dbReference type="Proteomes" id="UP000030121">
    <property type="component" value="Unassembled WGS sequence"/>
</dbReference>
<dbReference type="Pfam" id="PF16125">
    <property type="entry name" value="DUF4837"/>
    <property type="match status" value="1"/>
</dbReference>
<organism evidence="1 2">
    <name type="scientific">Flavobacterium suncheonense GH29-5 = DSM 17707</name>
    <dbReference type="NCBI Taxonomy" id="1121899"/>
    <lineage>
        <taxon>Bacteria</taxon>
        <taxon>Pseudomonadati</taxon>
        <taxon>Bacteroidota</taxon>
        <taxon>Flavobacteriia</taxon>
        <taxon>Flavobacteriales</taxon>
        <taxon>Flavobacteriaceae</taxon>
        <taxon>Flavobacterium</taxon>
    </lineage>
</organism>
<reference evidence="1 2" key="1">
    <citation type="submission" date="2013-09" db="EMBL/GenBank/DDBJ databases">
        <authorList>
            <person name="Zeng Z."/>
            <person name="Chen C."/>
        </authorList>
    </citation>
    <scope>NUCLEOTIDE SEQUENCE [LARGE SCALE GENOMIC DNA]</scope>
    <source>
        <strain evidence="1 2">GH29-5</strain>
    </source>
</reference>
<proteinExistence type="predicted"/>
<dbReference type="InterPro" id="IPR032286">
    <property type="entry name" value="DUF4837"/>
</dbReference>
<protein>
    <recommendedName>
        <fullName evidence="3">Group I intron homing endonuclease</fullName>
    </recommendedName>
</protein>
<dbReference type="AlphaFoldDB" id="A0A0A2MBY3"/>
<dbReference type="EMBL" id="JRLW01000011">
    <property type="protein sequence ID" value="KGO89136.1"/>
    <property type="molecule type" value="Genomic_DNA"/>
</dbReference>
<accession>A0A0A2MBY3</accession>
<keyword evidence="2" id="KW-1185">Reference proteome</keyword>
<dbReference type="eggNOG" id="COG0322">
    <property type="taxonomic scope" value="Bacteria"/>
</dbReference>
<evidence type="ECO:0008006" key="3">
    <source>
        <dbReference type="Google" id="ProtNLM"/>
    </source>
</evidence>
<evidence type="ECO:0000313" key="1">
    <source>
        <dbReference type="EMBL" id="KGO89136.1"/>
    </source>
</evidence>
<sequence length="329" mass="37516">MRKANFFFGLLALLFLISCNKEKQQHDAVLPAATGKINTISVIIDDVLWNGEIGDTLRKKLAAPVDGLQEEEPLFTINQFSPKIFDQTVKLSRNIIVISKGHENEFKHVENQYASPQNVFYFKGPTLSEIIATIELHANTLVSSLKFYELIEQQRRAASGAFFDDKRLKEKFGITLQIPAAFSYAVVKKQFVWLKKDIPSGNSSLLIYRVPFSRIDPKKELVSSIVSLRDSIGRLYIKGLADQASMITEESYAPYFNVTKIDQRKALETRGTWELENSFMNGPFINYIIQDDKTQSYIVIEGFVYNPSTAKRDMMFELEAIIKSVQFLK</sequence>
<dbReference type="PROSITE" id="PS51257">
    <property type="entry name" value="PROKAR_LIPOPROTEIN"/>
    <property type="match status" value="1"/>
</dbReference>